<dbReference type="SUPFAM" id="SSF109993">
    <property type="entry name" value="VPS9 domain"/>
    <property type="match status" value="1"/>
</dbReference>
<dbReference type="EMBL" id="JALLBG020000091">
    <property type="protein sequence ID" value="KAL3765811.1"/>
    <property type="molecule type" value="Genomic_DNA"/>
</dbReference>
<sequence length="763" mass="83320">MNMTCGLIADPLHYHSFTNASSRWIVPTPRDIYIGTFYKCIACHGRLGGHTAAASIIAQSTTTTMCDDDVDVRQSPYASELNNSSLRATSDNNMMLHCIACGVYAHRTCAFARRPRINNNASSFSSRVPICKINLKEIQRAYHSRGMSGDKMLQQNIEDVSPPSHQQLEPKEVVSSSSSSSWNIFGKRSLADKAKDDDATEEATGEEIVNETKSKGASSDSPSTATTAEIEPKAASIQSSSSSWYMFGKKKPMANNEADGKEASDDDDDADQQSTIVENKLSDDVLETKVDPPTTTASAIESKQQIQQQQQQQQQPGVIESSMKLIKKTTETTINIPTASAIGMVAGGAAGWVLAGPAGVIVGSQIGRTVLTVGAVVEGSVGIAMLAMNLANAANFSMNNRSSTSATSNKERELKLNNGILVLVRPDIEVDPIWGEYANEARNAWQLERKNEQASSTSSGFALGNIFSSTTSSKEEPNMRYHKDSDIVKADANELPTRDKVFLLVNRILNDKTSLPGYQYRSLIMKHKRRTMFGDDSRFSSEVSAYNNCSSIRSCRQDAHGVIKHVTATLLEVRPGLASSPAMTELTASAVEALIFGELYDECFDEIIYEKREKDESLVAKVETLRKRCNDSSQLDAGEEEGSTSISHSAIGALQSLPQAHTPTDKLLYCVEFLELISAHYSSSFQEGQNKCIDADSLLAMVCQHVVAANIPHLHAEIAFIEEFSRDEQLLSGKEGYALITLQASLHYLDSLEELPRDMLLRS</sequence>
<protein>
    <recommendedName>
        <fullName evidence="2">VPS9 domain-containing protein</fullName>
    </recommendedName>
</protein>
<dbReference type="PROSITE" id="PS51205">
    <property type="entry name" value="VPS9"/>
    <property type="match status" value="1"/>
</dbReference>
<dbReference type="InterPro" id="IPR037191">
    <property type="entry name" value="VPS9_dom_sf"/>
</dbReference>
<dbReference type="PANTHER" id="PTHR24170:SF1">
    <property type="entry name" value="DOMAIN PROTEIN, PUTATIVE (AFU_ORTHOLOGUE AFUA_1G09870)-RELATED"/>
    <property type="match status" value="1"/>
</dbReference>
<dbReference type="PANTHER" id="PTHR24170">
    <property type="entry name" value="ANKYRIN REPEAT DOMAIN-CONTAINING PROTEIN 27"/>
    <property type="match status" value="1"/>
</dbReference>
<dbReference type="Pfam" id="PF02204">
    <property type="entry name" value="VPS9"/>
    <property type="match status" value="1"/>
</dbReference>
<dbReference type="AlphaFoldDB" id="A0ABD3MP62"/>
<evidence type="ECO:0000313" key="3">
    <source>
        <dbReference type="EMBL" id="KAL3765811.1"/>
    </source>
</evidence>
<feature type="compositionally biased region" description="Low complexity" evidence="1">
    <location>
        <begin position="304"/>
        <end position="315"/>
    </location>
</feature>
<dbReference type="InterPro" id="IPR003123">
    <property type="entry name" value="VPS9"/>
</dbReference>
<accession>A0ABD3MP62</accession>
<feature type="compositionally biased region" description="Basic and acidic residues" evidence="1">
    <location>
        <begin position="280"/>
        <end position="290"/>
    </location>
</feature>
<organism evidence="3 4">
    <name type="scientific">Discostella pseudostelligera</name>
    <dbReference type="NCBI Taxonomy" id="259834"/>
    <lineage>
        <taxon>Eukaryota</taxon>
        <taxon>Sar</taxon>
        <taxon>Stramenopiles</taxon>
        <taxon>Ochrophyta</taxon>
        <taxon>Bacillariophyta</taxon>
        <taxon>Coscinodiscophyceae</taxon>
        <taxon>Thalassiosirophycidae</taxon>
        <taxon>Stephanodiscales</taxon>
        <taxon>Stephanodiscaceae</taxon>
        <taxon>Discostella</taxon>
    </lineage>
</organism>
<feature type="compositionally biased region" description="Polar residues" evidence="1">
    <location>
        <begin position="293"/>
        <end position="303"/>
    </location>
</feature>
<comment type="caution">
    <text evidence="3">The sequence shown here is derived from an EMBL/GenBank/DDBJ whole genome shotgun (WGS) entry which is preliminary data.</text>
</comment>
<reference evidence="3 4" key="1">
    <citation type="submission" date="2024-10" db="EMBL/GenBank/DDBJ databases">
        <title>Updated reference genomes for cyclostephanoid diatoms.</title>
        <authorList>
            <person name="Roberts W.R."/>
            <person name="Alverson A.J."/>
        </authorList>
    </citation>
    <scope>NUCLEOTIDE SEQUENCE [LARGE SCALE GENOMIC DNA]</scope>
    <source>
        <strain evidence="3 4">AJA232-27</strain>
    </source>
</reference>
<dbReference type="InterPro" id="IPR051248">
    <property type="entry name" value="UPF0507/Ank_repeat_27"/>
</dbReference>
<dbReference type="Gene3D" id="1.20.1050.80">
    <property type="entry name" value="VPS9 domain"/>
    <property type="match status" value="1"/>
</dbReference>
<name>A0ABD3MP62_9STRA</name>
<gene>
    <name evidence="3" type="ORF">ACHAWU_002606</name>
</gene>
<evidence type="ECO:0000256" key="1">
    <source>
        <dbReference type="SAM" id="MobiDB-lite"/>
    </source>
</evidence>
<feature type="compositionally biased region" description="Low complexity" evidence="1">
    <location>
        <begin position="217"/>
        <end position="228"/>
    </location>
</feature>
<proteinExistence type="predicted"/>
<dbReference type="SMART" id="SM00167">
    <property type="entry name" value="VPS9"/>
    <property type="match status" value="1"/>
</dbReference>
<evidence type="ECO:0000259" key="2">
    <source>
        <dbReference type="PROSITE" id="PS51205"/>
    </source>
</evidence>
<feature type="domain" description="VPS9" evidence="2">
    <location>
        <begin position="612"/>
        <end position="758"/>
    </location>
</feature>
<dbReference type="Proteomes" id="UP001530293">
    <property type="component" value="Unassembled WGS sequence"/>
</dbReference>
<keyword evidence="4" id="KW-1185">Reference proteome</keyword>
<feature type="region of interest" description="Disordered" evidence="1">
    <location>
        <begin position="193"/>
        <end position="318"/>
    </location>
</feature>
<feature type="compositionally biased region" description="Acidic residues" evidence="1">
    <location>
        <begin position="198"/>
        <end position="209"/>
    </location>
</feature>
<evidence type="ECO:0000313" key="4">
    <source>
        <dbReference type="Proteomes" id="UP001530293"/>
    </source>
</evidence>